<feature type="domain" description="Cyclophilin-like" evidence="1">
    <location>
        <begin position="4"/>
        <end position="108"/>
    </location>
</feature>
<dbReference type="InterPro" id="IPR029000">
    <property type="entry name" value="Cyclophilin-like_dom_sf"/>
</dbReference>
<dbReference type="Gene3D" id="2.40.100.20">
    <property type="match status" value="1"/>
</dbReference>
<accession>A0ABQ3W590</accession>
<evidence type="ECO:0000313" key="2">
    <source>
        <dbReference type="EMBL" id="GHW01718.1"/>
    </source>
</evidence>
<keyword evidence="3" id="KW-1185">Reference proteome</keyword>
<sequence length="109" mass="12396">MHLYIGNKEVPVKWENNDSVTALKKLLPLTISMSKFGGFEQVGSLGHKIVSNDRQTKTKPGDIVLYSSRQLVMFYGTNSWAYTRLGHLDLSKEEIRDLLDRNNVTVTLK</sequence>
<dbReference type="Proteomes" id="UP000616547">
    <property type="component" value="Unassembled WGS sequence"/>
</dbReference>
<dbReference type="RefSeq" id="WP_201330809.1">
    <property type="nucleotide sequence ID" value="NZ_BOCG01000517.1"/>
</dbReference>
<gene>
    <name evidence="2" type="ORF">lacNasYZ03_14050</name>
</gene>
<dbReference type="EMBL" id="BOCI01000409">
    <property type="protein sequence ID" value="GHW01718.1"/>
    <property type="molecule type" value="Genomic_DNA"/>
</dbReference>
<dbReference type="SUPFAM" id="SSF50891">
    <property type="entry name" value="Cyclophilin-like"/>
    <property type="match status" value="1"/>
</dbReference>
<dbReference type="Pfam" id="PF18050">
    <property type="entry name" value="Cyclophil_like2"/>
    <property type="match status" value="1"/>
</dbReference>
<comment type="caution">
    <text evidence="2">The sequence shown here is derived from an EMBL/GenBank/DDBJ whole genome shotgun (WGS) entry which is preliminary data.</text>
</comment>
<evidence type="ECO:0000259" key="1">
    <source>
        <dbReference type="Pfam" id="PF18050"/>
    </source>
</evidence>
<name>A0ABQ3W590_9LACO</name>
<dbReference type="InterPro" id="IPR041183">
    <property type="entry name" value="Cyclophilin-like"/>
</dbReference>
<evidence type="ECO:0000313" key="3">
    <source>
        <dbReference type="Proteomes" id="UP000616547"/>
    </source>
</evidence>
<reference evidence="3" key="1">
    <citation type="submission" date="2021-01" db="EMBL/GenBank/DDBJ databases">
        <title>Draft genome sequence of Nasalis larvatus strain YZ03.</title>
        <authorList>
            <person name="Suzuki-Hashido N."/>
            <person name="Tsuchida S."/>
            <person name="Hayakawa T."/>
        </authorList>
    </citation>
    <scope>NUCLEOTIDE SEQUENCE [LARGE SCALE GENOMIC DNA]</scope>
    <source>
        <strain evidence="3">YZ03</strain>
    </source>
</reference>
<protein>
    <recommendedName>
        <fullName evidence="1">Cyclophilin-like domain-containing protein</fullName>
    </recommendedName>
</protein>
<proteinExistence type="predicted"/>
<organism evidence="2 3">
    <name type="scientific">Lactobacillus nasalidis</name>
    <dbReference type="NCBI Taxonomy" id="2797258"/>
    <lineage>
        <taxon>Bacteria</taxon>
        <taxon>Bacillati</taxon>
        <taxon>Bacillota</taxon>
        <taxon>Bacilli</taxon>
        <taxon>Lactobacillales</taxon>
        <taxon>Lactobacillaceae</taxon>
        <taxon>Lactobacillus</taxon>
    </lineage>
</organism>